<keyword evidence="9" id="KW-1185">Reference proteome</keyword>
<dbReference type="EMBL" id="JBHRSL010000012">
    <property type="protein sequence ID" value="MFC3053217.1"/>
    <property type="molecule type" value="Genomic_DNA"/>
</dbReference>
<keyword evidence="3" id="KW-0479">Metal-binding</keyword>
<dbReference type="Gene3D" id="1.10.150.900">
    <property type="match status" value="1"/>
</dbReference>
<dbReference type="NCBIfam" id="NF006596">
    <property type="entry name" value="PRK09133.1"/>
    <property type="match status" value="1"/>
</dbReference>
<dbReference type="Pfam" id="PF07687">
    <property type="entry name" value="M20_dimer"/>
    <property type="match status" value="1"/>
</dbReference>
<dbReference type="InterPro" id="IPR001261">
    <property type="entry name" value="ArgE/DapE_CS"/>
</dbReference>
<comment type="caution">
    <text evidence="8">The sequence shown here is derived from an EMBL/GenBank/DDBJ whole genome shotgun (WGS) entry which is preliminary data.</text>
</comment>
<organism evidence="8 9">
    <name type="scientific">Kordiimonas pumila</name>
    <dbReference type="NCBI Taxonomy" id="2161677"/>
    <lineage>
        <taxon>Bacteria</taxon>
        <taxon>Pseudomonadati</taxon>
        <taxon>Pseudomonadota</taxon>
        <taxon>Alphaproteobacteria</taxon>
        <taxon>Kordiimonadales</taxon>
        <taxon>Kordiimonadaceae</taxon>
        <taxon>Kordiimonas</taxon>
    </lineage>
</organism>
<sequence>MANLTTPRNGFVCVLLATTMALTVSSCVEAKPREGEAQFRELYKELIETDTSLSSGSCTLAAERMQARLIQAGFADTEARVVVPDSFLKQGNLVVHFEGENKALKPVLFMAHIDVVEAKRSDWERDPFTLYEENGYFYARGAVDDKAMASSFVDAFVRFKKAGFKPQRTMKLALTCGEETDSIFNGIQYLLAKQPEALQAEWAINEGGKGALDSDGNFVSFGVQSGEKIYQDFTLVTTAPGGHSARPVDDNAINRLSAALVRIGDYKFPVDLTPASKGFFGRSAVLWDGERKADMAAIGAGTADAAVYNRIAKANPLWNAFLRTTCISTLVKGGHAPNAQPQHVEANINCRIIPGESIDAIKAQLEKLINDPLIEVSLADAPGPQSDAPPLSPKIMEPIETITADMWPNVPVIPTLSSGATDGRFLNAAGIPTYGVSGVFVNPDGNGVHGLNERIRVRSLLDARDFLYRLMKSYAVTE</sequence>
<dbReference type="Proteomes" id="UP001595444">
    <property type="component" value="Unassembled WGS sequence"/>
</dbReference>
<reference evidence="9" key="1">
    <citation type="journal article" date="2019" name="Int. J. Syst. Evol. Microbiol.">
        <title>The Global Catalogue of Microorganisms (GCM) 10K type strain sequencing project: providing services to taxonomists for standard genome sequencing and annotation.</title>
        <authorList>
            <consortium name="The Broad Institute Genomics Platform"/>
            <consortium name="The Broad Institute Genome Sequencing Center for Infectious Disease"/>
            <person name="Wu L."/>
            <person name="Ma J."/>
        </authorList>
    </citation>
    <scope>NUCLEOTIDE SEQUENCE [LARGE SCALE GENOMIC DNA]</scope>
    <source>
        <strain evidence="9">KCTC 62164</strain>
    </source>
</reference>
<dbReference type="InterPro" id="IPR047177">
    <property type="entry name" value="Pept_M20A"/>
</dbReference>
<keyword evidence="5" id="KW-0862">Zinc</keyword>
<feature type="signal peptide" evidence="6">
    <location>
        <begin position="1"/>
        <end position="30"/>
    </location>
</feature>
<dbReference type="Pfam" id="PF01546">
    <property type="entry name" value="Peptidase_M20"/>
    <property type="match status" value="1"/>
</dbReference>
<feature type="domain" description="Peptidase M20 dimerisation" evidence="7">
    <location>
        <begin position="233"/>
        <end position="374"/>
    </location>
</feature>
<gene>
    <name evidence="8" type="ORF">ACFOKA_14995</name>
</gene>
<keyword evidence="6" id="KW-0732">Signal</keyword>
<evidence type="ECO:0000259" key="7">
    <source>
        <dbReference type="Pfam" id="PF07687"/>
    </source>
</evidence>
<evidence type="ECO:0000313" key="8">
    <source>
        <dbReference type="EMBL" id="MFC3053217.1"/>
    </source>
</evidence>
<evidence type="ECO:0000256" key="4">
    <source>
        <dbReference type="ARBA" id="ARBA00022801"/>
    </source>
</evidence>
<dbReference type="InterPro" id="IPR011650">
    <property type="entry name" value="Peptidase_M20_dimer"/>
</dbReference>
<dbReference type="PANTHER" id="PTHR45962:SF1">
    <property type="entry name" value="N-FATTY-ACYL-AMINO ACID SYNTHASE_HYDROLASE PM20D1"/>
    <property type="match status" value="1"/>
</dbReference>
<evidence type="ECO:0000256" key="2">
    <source>
        <dbReference type="ARBA" id="ARBA00022670"/>
    </source>
</evidence>
<evidence type="ECO:0000256" key="3">
    <source>
        <dbReference type="ARBA" id="ARBA00022723"/>
    </source>
</evidence>
<dbReference type="PANTHER" id="PTHR45962">
    <property type="entry name" value="N-FATTY-ACYL-AMINO ACID SYNTHASE/HYDROLASE PM20D1"/>
    <property type="match status" value="1"/>
</dbReference>
<dbReference type="InterPro" id="IPR036264">
    <property type="entry name" value="Bact_exopeptidase_dim_dom"/>
</dbReference>
<name>A0ABV7D9C6_9PROT</name>
<dbReference type="PROSITE" id="PS00758">
    <property type="entry name" value="ARGE_DAPE_CPG2_1"/>
    <property type="match status" value="1"/>
</dbReference>
<dbReference type="Gene3D" id="3.30.70.360">
    <property type="match status" value="1"/>
</dbReference>
<dbReference type="PROSITE" id="PS00759">
    <property type="entry name" value="ARGE_DAPE_CPG2_2"/>
    <property type="match status" value="1"/>
</dbReference>
<protein>
    <submittedName>
        <fullName evidence="8">M20/M25/M40 family metallo-hydrolase</fullName>
    </submittedName>
</protein>
<feature type="chain" id="PRO_5045652047" evidence="6">
    <location>
        <begin position="31"/>
        <end position="478"/>
    </location>
</feature>
<keyword evidence="2" id="KW-0645">Protease</keyword>
<dbReference type="SUPFAM" id="SSF53187">
    <property type="entry name" value="Zn-dependent exopeptidases"/>
    <property type="match status" value="1"/>
</dbReference>
<evidence type="ECO:0000256" key="1">
    <source>
        <dbReference type="ARBA" id="ARBA00006247"/>
    </source>
</evidence>
<evidence type="ECO:0000313" key="9">
    <source>
        <dbReference type="Proteomes" id="UP001595444"/>
    </source>
</evidence>
<dbReference type="SUPFAM" id="SSF55031">
    <property type="entry name" value="Bacterial exopeptidase dimerisation domain"/>
    <property type="match status" value="1"/>
</dbReference>
<keyword evidence="4" id="KW-0378">Hydrolase</keyword>
<dbReference type="InterPro" id="IPR002933">
    <property type="entry name" value="Peptidase_M20"/>
</dbReference>
<proteinExistence type="inferred from homology"/>
<evidence type="ECO:0000256" key="6">
    <source>
        <dbReference type="SAM" id="SignalP"/>
    </source>
</evidence>
<dbReference type="Gene3D" id="3.40.630.10">
    <property type="entry name" value="Zn peptidases"/>
    <property type="match status" value="1"/>
</dbReference>
<evidence type="ECO:0000256" key="5">
    <source>
        <dbReference type="ARBA" id="ARBA00022833"/>
    </source>
</evidence>
<dbReference type="RefSeq" id="WP_228073513.1">
    <property type="nucleotide sequence ID" value="NZ_CP061205.1"/>
</dbReference>
<accession>A0ABV7D9C6</accession>
<comment type="similarity">
    <text evidence="1">Belongs to the peptidase M20A family.</text>
</comment>